<evidence type="ECO:0000313" key="1">
    <source>
        <dbReference type="EMBL" id="OHU88996.1"/>
    </source>
</evidence>
<keyword evidence="2" id="KW-1185">Reference proteome</keyword>
<dbReference type="EMBL" id="MKJU01000030">
    <property type="protein sequence ID" value="OHU88996.1"/>
    <property type="molecule type" value="Genomic_DNA"/>
</dbReference>
<dbReference type="AlphaFoldDB" id="A0A1S1MU72"/>
<name>A0A1S1MU72_9GAMM</name>
<sequence>MSSDKATNFQSLKLVVRGIQMKIDEFTDTYSDDLIHLQEARTALLTHPLRNENSDLCNASFCRIYSIMMIGSIEAMLERWCERDNFNILNEYFAPGISNENRIKNLREVFVEKGINVQAKVFEDYLAIKYIRNAIVHASWKTAKGKLKQDQLDWINERGFPTDTRKLTSKDLERFEWVNENMMFYIALTGLDGVRARPDLVDIAISPSPLHNTNGIINQSDWPKMYWSNIERISSEISKMIENAANRPALGWACDFTEVQLEKMPNDKLEKQFYLSALSAKKDNFDGLVDNNNLAANALMCWEQFVSQIPVFEAFNEKTVKLALKTLRVMLQNNIHPKDHILPPLSKDAPFEIKEKLFSMCFEHLGSLTILEIIEAYDLGEKAKFAIGNITPLNLFAIQLPILAPERNDEWRQKTLYIADIFEIGQSWYSSIEGHSSPQSTIEFYREMNALLTKDS</sequence>
<protein>
    <submittedName>
        <fullName evidence="1">Uncharacterized protein</fullName>
    </submittedName>
</protein>
<organism evidence="1 2">
    <name type="scientific">Pseudoalteromonas amylolytica</name>
    <dbReference type="NCBI Taxonomy" id="1859457"/>
    <lineage>
        <taxon>Bacteria</taxon>
        <taxon>Pseudomonadati</taxon>
        <taxon>Pseudomonadota</taxon>
        <taxon>Gammaproteobacteria</taxon>
        <taxon>Alteromonadales</taxon>
        <taxon>Pseudoalteromonadaceae</taxon>
        <taxon>Pseudoalteromonas</taxon>
    </lineage>
</organism>
<dbReference type="Proteomes" id="UP000179786">
    <property type="component" value="Unassembled WGS sequence"/>
</dbReference>
<proteinExistence type="predicted"/>
<reference evidence="1 2" key="1">
    <citation type="submission" date="2016-09" db="EMBL/GenBank/DDBJ databases">
        <title>Pseudoalteromonas amylolytica sp. nov., isolated from the surface seawater.</title>
        <authorList>
            <person name="Wu Y.-H."/>
            <person name="Cheng H."/>
            <person name="Jin X.-B."/>
            <person name="Wang C.-S."/>
            <person name="Xu X.-W."/>
        </authorList>
    </citation>
    <scope>NUCLEOTIDE SEQUENCE [LARGE SCALE GENOMIC DNA]</scope>
    <source>
        <strain evidence="1 2">JW1</strain>
    </source>
</reference>
<accession>A0A1S1MU72</accession>
<gene>
    <name evidence="1" type="ORF">BET10_19515</name>
</gene>
<comment type="caution">
    <text evidence="1">The sequence shown here is derived from an EMBL/GenBank/DDBJ whole genome shotgun (WGS) entry which is preliminary data.</text>
</comment>
<evidence type="ECO:0000313" key="2">
    <source>
        <dbReference type="Proteomes" id="UP000179786"/>
    </source>
</evidence>